<dbReference type="Proteomes" id="UP000552700">
    <property type="component" value="Unassembled WGS sequence"/>
</dbReference>
<dbReference type="RefSeq" id="WP_184081193.1">
    <property type="nucleotide sequence ID" value="NZ_JACIJP010000004.1"/>
</dbReference>
<dbReference type="AlphaFoldDB" id="A0A841J8M2"/>
<comment type="caution">
    <text evidence="3">The sequence shown here is derived from an EMBL/GenBank/DDBJ whole genome shotgun (WGS) entry which is preliminary data.</text>
</comment>
<accession>A0A841J8M2</accession>
<dbReference type="PROSITE" id="PS51468">
    <property type="entry name" value="VIT"/>
    <property type="match status" value="1"/>
</dbReference>
<sequence>MNASTLLVDPLAALFRTELTGLPPLLLETTHVEVMPLPPLAHIVVIRTFTNSTDQMVEAVLTLPPIAPQEVVYRLIVAIGGVEYHASAQPGKHARRAHDAAVAEGRRAILYELLVGGIQLISIAGIEPGAKVDVQIWSIRPLDRPEENRASLTIPLSAKRQAAIFSLSDVDALVTTAERHSASVSVSADFPSLLVRITGQPFGDRHLISKEEIGVECSRPICLHFAAINGGTLDHREWHVDHPGGWEVTSERGIETFRHPRNPNGTIISDRDDWVFGSMQTPAGEICVTAPLPSEGAHPNAGGLLEIAPNARALRAFAAAGFVESATPKTAADVLLVANVLSRQTSLAFIGPEGELSSHIPTLRKVALSEMESIDFAPEPEEPIEPPPVEYEVPPKPEPVLPEKGGDPISPGARPPRYRWLTWVPLGLALLLVVAAFQTTDAPVLPLFAAFIGLIIVSALRFLPREGSPARRRLPLLILLLLPWIVSIVAEPLLGYLPHEEPPGHADWWIPFQYGLLAVSAILPLVLMPVMRDARRFTLTLGFLNLALTFFAVLANIIIHTPGS</sequence>
<feature type="domain" description="VIT" evidence="2">
    <location>
        <begin position="11"/>
        <end position="140"/>
    </location>
</feature>
<name>A0A841J8M2_9SPHN</name>
<dbReference type="EMBL" id="JACIJP010000004">
    <property type="protein sequence ID" value="MBB6124898.1"/>
    <property type="molecule type" value="Genomic_DNA"/>
</dbReference>
<feature type="transmembrane region" description="Helical" evidence="1">
    <location>
        <begin position="476"/>
        <end position="496"/>
    </location>
</feature>
<feature type="transmembrane region" description="Helical" evidence="1">
    <location>
        <begin position="508"/>
        <end position="527"/>
    </location>
</feature>
<feature type="transmembrane region" description="Helical" evidence="1">
    <location>
        <begin position="539"/>
        <end position="559"/>
    </location>
</feature>
<keyword evidence="1" id="KW-0812">Transmembrane</keyword>
<keyword evidence="1" id="KW-1133">Transmembrane helix</keyword>
<feature type="transmembrane region" description="Helical" evidence="1">
    <location>
        <begin position="420"/>
        <end position="438"/>
    </location>
</feature>
<evidence type="ECO:0000259" key="2">
    <source>
        <dbReference type="PROSITE" id="PS51468"/>
    </source>
</evidence>
<keyword evidence="4" id="KW-1185">Reference proteome</keyword>
<keyword evidence="1" id="KW-0472">Membrane</keyword>
<dbReference type="InterPro" id="IPR013694">
    <property type="entry name" value="VIT"/>
</dbReference>
<feature type="transmembrane region" description="Helical" evidence="1">
    <location>
        <begin position="444"/>
        <end position="464"/>
    </location>
</feature>
<gene>
    <name evidence="3" type="ORF">FHS92_002651</name>
</gene>
<protein>
    <recommendedName>
        <fullName evidence="2">VIT domain-containing protein</fullName>
    </recommendedName>
</protein>
<proteinExistence type="predicted"/>
<reference evidence="3 4" key="1">
    <citation type="submission" date="2020-08" db="EMBL/GenBank/DDBJ databases">
        <title>Genomic Encyclopedia of Type Strains, Phase IV (KMG-IV): sequencing the most valuable type-strain genomes for metagenomic binning, comparative biology and taxonomic classification.</title>
        <authorList>
            <person name="Goeker M."/>
        </authorList>
    </citation>
    <scope>NUCLEOTIDE SEQUENCE [LARGE SCALE GENOMIC DNA]</scope>
    <source>
        <strain evidence="3 4">DSM 102255</strain>
    </source>
</reference>
<organism evidence="3 4">
    <name type="scientific">Sphingobium subterraneum</name>
    <dbReference type="NCBI Taxonomy" id="627688"/>
    <lineage>
        <taxon>Bacteria</taxon>
        <taxon>Pseudomonadati</taxon>
        <taxon>Pseudomonadota</taxon>
        <taxon>Alphaproteobacteria</taxon>
        <taxon>Sphingomonadales</taxon>
        <taxon>Sphingomonadaceae</taxon>
        <taxon>Sphingobium</taxon>
    </lineage>
</organism>
<evidence type="ECO:0000313" key="4">
    <source>
        <dbReference type="Proteomes" id="UP000552700"/>
    </source>
</evidence>
<evidence type="ECO:0000313" key="3">
    <source>
        <dbReference type="EMBL" id="MBB6124898.1"/>
    </source>
</evidence>
<dbReference type="Pfam" id="PF08487">
    <property type="entry name" value="VIT"/>
    <property type="match status" value="1"/>
</dbReference>
<evidence type="ECO:0000256" key="1">
    <source>
        <dbReference type="SAM" id="Phobius"/>
    </source>
</evidence>